<gene>
    <name evidence="6" type="ORF">FF36_05446</name>
</gene>
<evidence type="ECO:0000259" key="5">
    <source>
        <dbReference type="PROSITE" id="PS51462"/>
    </source>
</evidence>
<reference evidence="7" key="1">
    <citation type="submission" date="2015-02" db="EMBL/GenBank/DDBJ databases">
        <title>Draft Genome of Frankia sp. CpI1-S.</title>
        <authorList>
            <person name="Oshone R.T."/>
            <person name="Ngom M."/>
            <person name="Ghodhbane-Gtari F."/>
            <person name="Gtari M."/>
            <person name="Morris K."/>
            <person name="Thomas K."/>
            <person name="Sen A."/>
            <person name="Tisa L.S."/>
        </authorList>
    </citation>
    <scope>NUCLEOTIDE SEQUENCE [LARGE SCALE GENOMIC DNA]</scope>
    <source>
        <strain evidence="7">CpI1-S</strain>
    </source>
</reference>
<dbReference type="CDD" id="cd02883">
    <property type="entry name" value="NUDIX_Hydrolase"/>
    <property type="match status" value="1"/>
</dbReference>
<proteinExistence type="inferred from homology"/>
<protein>
    <submittedName>
        <fullName evidence="6">ADP-ribose pyrophosphatase</fullName>
    </submittedName>
</protein>
<comment type="caution">
    <text evidence="6">The sequence shown here is derived from an EMBL/GenBank/DDBJ whole genome shotgun (WGS) entry which is preliminary data.</text>
</comment>
<dbReference type="PRINTS" id="PR00502">
    <property type="entry name" value="NUDIXFAMILY"/>
</dbReference>
<dbReference type="GO" id="GO:0016787">
    <property type="term" value="F:hydrolase activity"/>
    <property type="evidence" value="ECO:0007669"/>
    <property type="project" value="UniProtKB-KW"/>
</dbReference>
<feature type="domain" description="Nudix hydrolase" evidence="5">
    <location>
        <begin position="16"/>
        <end position="146"/>
    </location>
</feature>
<dbReference type="PROSITE" id="PS51462">
    <property type="entry name" value="NUDIX"/>
    <property type="match status" value="1"/>
</dbReference>
<dbReference type="PATRIC" id="fig|1502723.3.peg.5861"/>
<accession>A0A0D8B8P0</accession>
<sequence>MKIDYFNDPNAPAPNSLTPVVNVAIWDAAGRLLLIRRSDDGYWSLPGGFMDFGERIAEAAVREVKEEVGLAVRVTGIVGIYTDPAHVTAFDNGEVHQQCTVCFEATVEGGAASISAEASAVRFCTLPETAELRIHPVMLTRIRHCFSSDGQVRIQ</sequence>
<evidence type="ECO:0000313" key="7">
    <source>
        <dbReference type="Proteomes" id="UP000032545"/>
    </source>
</evidence>
<dbReference type="Proteomes" id="UP000032545">
    <property type="component" value="Unassembled WGS sequence"/>
</dbReference>
<dbReference type="OrthoDB" id="9814308at2"/>
<dbReference type="InterPro" id="IPR015797">
    <property type="entry name" value="NUDIX_hydrolase-like_dom_sf"/>
</dbReference>
<evidence type="ECO:0000313" key="6">
    <source>
        <dbReference type="EMBL" id="KJE20274.1"/>
    </source>
</evidence>
<dbReference type="RefSeq" id="WP_044887920.1">
    <property type="nucleotide sequence ID" value="NZ_JYFN01000065.1"/>
</dbReference>
<evidence type="ECO:0000256" key="3">
    <source>
        <dbReference type="ARBA" id="ARBA00022801"/>
    </source>
</evidence>
<dbReference type="PANTHER" id="PTHR43046:SF16">
    <property type="entry name" value="ADP-RIBOSE PYROPHOSPHATASE YJHB-RELATED"/>
    <property type="match status" value="1"/>
</dbReference>
<evidence type="ECO:0000256" key="4">
    <source>
        <dbReference type="RuleBase" id="RU003476"/>
    </source>
</evidence>
<organism evidence="6 7">
    <name type="scientific">Frankia torreyi</name>
    <dbReference type="NCBI Taxonomy" id="1856"/>
    <lineage>
        <taxon>Bacteria</taxon>
        <taxon>Bacillati</taxon>
        <taxon>Actinomycetota</taxon>
        <taxon>Actinomycetes</taxon>
        <taxon>Frankiales</taxon>
        <taxon>Frankiaceae</taxon>
        <taxon>Frankia</taxon>
    </lineage>
</organism>
<dbReference type="Pfam" id="PF00293">
    <property type="entry name" value="NUDIX"/>
    <property type="match status" value="1"/>
</dbReference>
<keyword evidence="3 4" id="KW-0378">Hydrolase</keyword>
<evidence type="ECO:0000256" key="2">
    <source>
        <dbReference type="ARBA" id="ARBA00005582"/>
    </source>
</evidence>
<dbReference type="InterPro" id="IPR000086">
    <property type="entry name" value="NUDIX_hydrolase_dom"/>
</dbReference>
<dbReference type="EMBL" id="JYFN01000065">
    <property type="protein sequence ID" value="KJE20274.1"/>
    <property type="molecule type" value="Genomic_DNA"/>
</dbReference>
<dbReference type="Gene3D" id="3.90.79.10">
    <property type="entry name" value="Nucleoside Triphosphate Pyrophosphohydrolase"/>
    <property type="match status" value="1"/>
</dbReference>
<dbReference type="InterPro" id="IPR020084">
    <property type="entry name" value="NUDIX_hydrolase_CS"/>
</dbReference>
<dbReference type="PANTHER" id="PTHR43046">
    <property type="entry name" value="GDP-MANNOSE MANNOSYL HYDROLASE"/>
    <property type="match status" value="1"/>
</dbReference>
<dbReference type="SUPFAM" id="SSF55811">
    <property type="entry name" value="Nudix"/>
    <property type="match status" value="1"/>
</dbReference>
<name>A0A0D8B8P0_9ACTN</name>
<evidence type="ECO:0000256" key="1">
    <source>
        <dbReference type="ARBA" id="ARBA00001946"/>
    </source>
</evidence>
<dbReference type="InterPro" id="IPR020476">
    <property type="entry name" value="Nudix_hydrolase"/>
</dbReference>
<reference evidence="6 7" key="2">
    <citation type="journal article" date="2016" name="Genome Announc.">
        <title>Permanent Draft Genome Sequences for Two Variants of Frankia sp. Strain CpI1, the First Frankia Strain Isolated from Root Nodules of Comptonia peregrina.</title>
        <authorList>
            <person name="Oshone R."/>
            <person name="Hurst S.G.IV."/>
            <person name="Abebe-Akele F."/>
            <person name="Simpson S."/>
            <person name="Morris K."/>
            <person name="Thomas W.K."/>
            <person name="Tisa L.S."/>
        </authorList>
    </citation>
    <scope>NUCLEOTIDE SEQUENCE [LARGE SCALE GENOMIC DNA]</scope>
    <source>
        <strain evidence="7">CpI1-S</strain>
    </source>
</reference>
<comment type="cofactor">
    <cofactor evidence="1">
        <name>Mg(2+)</name>
        <dbReference type="ChEBI" id="CHEBI:18420"/>
    </cofactor>
</comment>
<comment type="similarity">
    <text evidence="2 4">Belongs to the Nudix hydrolase family.</text>
</comment>
<dbReference type="PROSITE" id="PS00893">
    <property type="entry name" value="NUDIX_BOX"/>
    <property type="match status" value="1"/>
</dbReference>
<dbReference type="AlphaFoldDB" id="A0A0D8B8P0"/>
<keyword evidence="7" id="KW-1185">Reference proteome</keyword>